<reference evidence="1 2" key="1">
    <citation type="submission" date="2019-04" db="EMBL/GenBank/DDBJ databases">
        <title>Friends and foes A comparative genomics studyof 23 Aspergillus species from section Flavi.</title>
        <authorList>
            <consortium name="DOE Joint Genome Institute"/>
            <person name="Kjaerbolling I."/>
            <person name="Vesth T."/>
            <person name="Frisvad J.C."/>
            <person name="Nybo J.L."/>
            <person name="Theobald S."/>
            <person name="Kildgaard S."/>
            <person name="Isbrandt T."/>
            <person name="Kuo A."/>
            <person name="Sato A."/>
            <person name="Lyhne E.K."/>
            <person name="Kogle M.E."/>
            <person name="Wiebenga A."/>
            <person name="Kun R.S."/>
            <person name="Lubbers R.J."/>
            <person name="Makela M.R."/>
            <person name="Barry K."/>
            <person name="Chovatia M."/>
            <person name="Clum A."/>
            <person name="Daum C."/>
            <person name="Haridas S."/>
            <person name="He G."/>
            <person name="LaButti K."/>
            <person name="Lipzen A."/>
            <person name="Mondo S."/>
            <person name="Riley R."/>
            <person name="Salamov A."/>
            <person name="Simmons B.A."/>
            <person name="Magnuson J.K."/>
            <person name="Henrissat B."/>
            <person name="Mortensen U.H."/>
            <person name="Larsen T.O."/>
            <person name="Devries R.P."/>
            <person name="Grigoriev I.V."/>
            <person name="Machida M."/>
            <person name="Baker S.E."/>
            <person name="Andersen M.R."/>
        </authorList>
    </citation>
    <scope>NUCLEOTIDE SEQUENCE [LARGE SCALE GENOMIC DNA]</scope>
    <source>
        <strain evidence="1 2">IBT 29228</strain>
    </source>
</reference>
<protein>
    <submittedName>
        <fullName evidence="1">Uncharacterized protein</fullName>
    </submittedName>
</protein>
<dbReference type="AlphaFoldDB" id="A0A5N7AR20"/>
<proteinExistence type="predicted"/>
<dbReference type="Proteomes" id="UP000326198">
    <property type="component" value="Unassembled WGS sequence"/>
</dbReference>
<gene>
    <name evidence="1" type="ORF">BDV26DRAFT_299006</name>
</gene>
<organism evidence="1 2">
    <name type="scientific">Aspergillus bertholletiae</name>
    <dbReference type="NCBI Taxonomy" id="1226010"/>
    <lineage>
        <taxon>Eukaryota</taxon>
        <taxon>Fungi</taxon>
        <taxon>Dikarya</taxon>
        <taxon>Ascomycota</taxon>
        <taxon>Pezizomycotina</taxon>
        <taxon>Eurotiomycetes</taxon>
        <taxon>Eurotiomycetidae</taxon>
        <taxon>Eurotiales</taxon>
        <taxon>Aspergillaceae</taxon>
        <taxon>Aspergillus</taxon>
        <taxon>Aspergillus subgen. Circumdati</taxon>
    </lineage>
</organism>
<evidence type="ECO:0000313" key="1">
    <source>
        <dbReference type="EMBL" id="KAE8371200.1"/>
    </source>
</evidence>
<name>A0A5N7AR20_9EURO</name>
<evidence type="ECO:0000313" key="2">
    <source>
        <dbReference type="Proteomes" id="UP000326198"/>
    </source>
</evidence>
<accession>A0A5N7AR20</accession>
<dbReference type="OrthoDB" id="4691160at2759"/>
<dbReference type="EMBL" id="ML736455">
    <property type="protein sequence ID" value="KAE8371200.1"/>
    <property type="molecule type" value="Genomic_DNA"/>
</dbReference>
<sequence length="113" mass="12703">MHFSTGLTSTVALNIGISAAPAPRDDPRYVQLRIYSEPGCFEQNRGEMGIYSDKLNKCQTFGGTTVKSVRFEYTLRDNLTLYDDITCHLNHHDVEINTCLSGDNEYGSYLVQC</sequence>
<keyword evidence="2" id="KW-1185">Reference proteome</keyword>